<sequence length="149" mass="16710">MSNVVDMGGFQCKPSKLLPQHLEDFVQSSAEHGVFVMSLGTLVETLPEDVAEHLAAAVTQFPQKVIWRHTGRRRSTLSNNILLLDWLHQNVLLGHRDQSVCGPTEAPTDFKRPSTVEFPSWAFLRCLIRTTTCSGRQRGASPECWTLTH</sequence>
<dbReference type="AlphaFoldDB" id="A0AAW1EIS6"/>
<name>A0AAW1EIS6_ZOAVI</name>
<evidence type="ECO:0000256" key="2">
    <source>
        <dbReference type="ARBA" id="ARBA00022676"/>
    </source>
</evidence>
<gene>
    <name evidence="4" type="ORF">VZT92_018642</name>
</gene>
<dbReference type="SUPFAM" id="SSF53756">
    <property type="entry name" value="UDP-Glycosyltransferase/glycogen phosphorylase"/>
    <property type="match status" value="1"/>
</dbReference>
<evidence type="ECO:0000313" key="5">
    <source>
        <dbReference type="Proteomes" id="UP001488805"/>
    </source>
</evidence>
<dbReference type="EMBL" id="JBCEZU010000221">
    <property type="protein sequence ID" value="KAK9522158.1"/>
    <property type="molecule type" value="Genomic_DNA"/>
</dbReference>
<dbReference type="Pfam" id="PF00201">
    <property type="entry name" value="UDPGT"/>
    <property type="match status" value="1"/>
</dbReference>
<reference evidence="4 5" key="1">
    <citation type="journal article" date="2024" name="Genome Biol. Evol.">
        <title>Chromosome-level genome assembly of the viviparous eelpout Zoarces viviparus.</title>
        <authorList>
            <person name="Fuhrmann N."/>
            <person name="Brasseur M.V."/>
            <person name="Bakowski C.E."/>
            <person name="Podsiadlowski L."/>
            <person name="Prost S."/>
            <person name="Krehenwinkel H."/>
            <person name="Mayer C."/>
        </authorList>
    </citation>
    <scope>NUCLEOTIDE SEQUENCE [LARGE SCALE GENOMIC DNA]</scope>
    <source>
        <strain evidence="4">NO-MEL_2022_Ind0_liver</strain>
    </source>
</reference>
<dbReference type="PANTHER" id="PTHR48043">
    <property type="entry name" value="EG:EG0003.4 PROTEIN-RELATED"/>
    <property type="match status" value="1"/>
</dbReference>
<keyword evidence="3" id="KW-0808">Transferase</keyword>
<evidence type="ECO:0000313" key="4">
    <source>
        <dbReference type="EMBL" id="KAK9522158.1"/>
    </source>
</evidence>
<accession>A0AAW1EIS6</accession>
<comment type="caution">
    <text evidence="4">The sequence shown here is derived from an EMBL/GenBank/DDBJ whole genome shotgun (WGS) entry which is preliminary data.</text>
</comment>
<dbReference type="InterPro" id="IPR050271">
    <property type="entry name" value="UDP-glycosyltransferase"/>
</dbReference>
<organism evidence="4 5">
    <name type="scientific">Zoarces viviparus</name>
    <name type="common">Viviparous eelpout</name>
    <name type="synonym">Blennius viviparus</name>
    <dbReference type="NCBI Taxonomy" id="48416"/>
    <lineage>
        <taxon>Eukaryota</taxon>
        <taxon>Metazoa</taxon>
        <taxon>Chordata</taxon>
        <taxon>Craniata</taxon>
        <taxon>Vertebrata</taxon>
        <taxon>Euteleostomi</taxon>
        <taxon>Actinopterygii</taxon>
        <taxon>Neopterygii</taxon>
        <taxon>Teleostei</taxon>
        <taxon>Neoteleostei</taxon>
        <taxon>Acanthomorphata</taxon>
        <taxon>Eupercaria</taxon>
        <taxon>Perciformes</taxon>
        <taxon>Cottioidei</taxon>
        <taxon>Zoarcales</taxon>
        <taxon>Zoarcidae</taxon>
        <taxon>Zoarcinae</taxon>
        <taxon>Zoarces</taxon>
    </lineage>
</organism>
<dbReference type="InterPro" id="IPR002213">
    <property type="entry name" value="UDP_glucos_trans"/>
</dbReference>
<proteinExistence type="inferred from homology"/>
<dbReference type="PANTHER" id="PTHR48043:SF52">
    <property type="entry name" value="UDP GLUCURONOSYLTRANSFERASE 5 FAMILY POLYPEPTIDE B1-RELATED"/>
    <property type="match status" value="1"/>
</dbReference>
<keyword evidence="2" id="KW-0328">Glycosyltransferase</keyword>
<evidence type="ECO:0000256" key="1">
    <source>
        <dbReference type="ARBA" id="ARBA00009995"/>
    </source>
</evidence>
<protein>
    <submittedName>
        <fullName evidence="4">Uncharacterized protein</fullName>
    </submittedName>
</protein>
<dbReference type="Proteomes" id="UP001488805">
    <property type="component" value="Unassembled WGS sequence"/>
</dbReference>
<comment type="similarity">
    <text evidence="1">Belongs to the UDP-glycosyltransferase family.</text>
</comment>
<dbReference type="GO" id="GO:0008194">
    <property type="term" value="F:UDP-glycosyltransferase activity"/>
    <property type="evidence" value="ECO:0007669"/>
    <property type="project" value="InterPro"/>
</dbReference>
<evidence type="ECO:0000256" key="3">
    <source>
        <dbReference type="ARBA" id="ARBA00022679"/>
    </source>
</evidence>
<keyword evidence="5" id="KW-1185">Reference proteome</keyword>
<dbReference type="Gene3D" id="3.40.50.2000">
    <property type="entry name" value="Glycogen Phosphorylase B"/>
    <property type="match status" value="1"/>
</dbReference>